<dbReference type="Pfam" id="PF13385">
    <property type="entry name" value="Laminin_G_3"/>
    <property type="match status" value="1"/>
</dbReference>
<dbReference type="GeneID" id="94838416"/>
<evidence type="ECO:0000313" key="3">
    <source>
        <dbReference type="Proteomes" id="UP000179807"/>
    </source>
</evidence>
<evidence type="ECO:0000259" key="1">
    <source>
        <dbReference type="Pfam" id="PF15787"/>
    </source>
</evidence>
<keyword evidence="3" id="KW-1185">Reference proteome</keyword>
<dbReference type="EMBL" id="MLAK01000697">
    <property type="protein sequence ID" value="OHT07416.1"/>
    <property type="molecule type" value="Genomic_DNA"/>
</dbReference>
<sequence length="1733" mass="202648">MSLQLKPDYFKTTKILFSNDAVRNTITVFCELVDENATYFLYNSKLIKELLNLGPKCSDMEFLAVLFDFADILKETIQPCFPIFALRKLISIAFFINQLIKQENEENKENSENGHKEKVENTKYLGEIYYLLEISTQLFSSTNQKILSAVVSTYSLVFNMLSSRCRDMAFSDDIENFYKIAKYALKIGQAENILNSAANQQFYLFFLNSIYCFPPDNLINDDVHHLFVDIIKAISYSRQASPMDYNYFSLCDYLITFLKPYKNVYPKETKIFVFSFLSILAMRHEPLVHFLFDDQNIKFFVSFIKETLQQLKPISQHEQILDFFNLPKSEIPPNQIIKTHAFETKFTADNIPIPNLNTESDFTFIPRTPKNIDIKKLIRYIIRLCQIIPDKFYELTSKFMLEFFNSGELSLPMHRFLMFWFNSFIKDDPNKAIESLKPTNLHLFFDLVVFHDLYIRDISQSNFNSIYHIMNNISKADDFKINKNLAEILSEILKRFESDCNSSILDIELVQQYLNIFILAEKIDKNILNSVNFDIILSNILLNQRNAYISSENEEYSKLILNSRIVLFNSLKLFIEIDFFKIYLLSSTTFINTLCQLMFELNIIDFIMQFFGIIIDSYDSTNDQLHSIIVFFQLIFDKVEEPGYIEMAHKLLDYIVLHFHKNSAEIISVFLDTKFLRTLVNFVLSTKNKDDLFNLFRIFQDCSSLQENVKEYLMDLNPFLHLAPLIELQIMDNELKDRLWSIACGQECAFLDKIRTIKDASPLSLIFKAMKVNNESLFSFIHFLRKCCEIDLPSALEICSSDFPSYLIELIQDYRKKEEADDILKETFNLLSLLSKNSMKTKDLLCLFQTLTLISGTKRPFFTLDLIKLMQQIFDTKREIPTSFISSSGKSALLKINETTINQPFSDFTIFFEMKFSSLPHNGKVELLRLVTDKDTTFLLWFNKNQLVLTYLNAELSFESNLEGAFECNEWYQIAFVCKSNTFNVFIDSKLVQNVTIPTIIFSNKIAYGYIGRRLQCCLHSFMFLNTALEQRQFQLLYNLPKSSTSFDISEINEFPHLFQSLFKGIISDSAIFIYNALVTQGKTMPNIAVKYPNCPAEFFGQSYVFSSQPKQIIHCIGGVATLYPLFAQLDQPFLPEMLPSLIDLITALLHNCALNQEEFYFSYGLQVISCLIFSSKLDNITVEFLASLSKLYKEIDYRPLLRQMFLILFLDVRLWIYLPPEKQHKIYQTFINLFEESSNDTQKIIVLKLSFRYILNLIRVCYWTRNLGPQTCLLDKPKIDHNSNEIEAVRPENLELVRKDLFKLAELISAVKFTAQDCETLIFYSFDARDTELCVETQALLLKFLIARNTTLINHLNSNFTFDTFFPLITISEERIRINCLHIFMQFCYPDLRHLLQQYTSHQWISGIVQYFNTKNTSTYLADIALTYTFGYFSSFPNEVNKKYVKFSMGETLPDPQIFSSKFFSLLLMAISEMPLKLSKMYVNEINKAIILKRTDLSKNLYWDHPFLLYIVSRAENEFPDDSVKIVLHFLAFTYIEATRRKQLRETDNARCLLHFLSALLNRDVYYLYEQILLAILEHSLLKGKSRESVVLIFAEAIFEYIFIIPDIDTYATFTFNDHQEIDSDNSNENNDQRLNKCSENTMKRIYKTESYKNIHSLKMKCDKSPLNYIYSSRIDPTSGAWIDKKIAVQFCKLFDLYPVLCENDNFIFMLSFTLSNGILNHYFLHLVLILN</sequence>
<feature type="domain" description="DUF4704" evidence="1">
    <location>
        <begin position="1104"/>
        <end position="1424"/>
    </location>
</feature>
<proteinExistence type="predicted"/>
<dbReference type="Pfam" id="PF15787">
    <property type="entry name" value="DUF4704"/>
    <property type="match status" value="1"/>
</dbReference>
<dbReference type="PANTHER" id="PTHR13743:SF112">
    <property type="entry name" value="BEACH DOMAIN-CONTAINING PROTEIN"/>
    <property type="match status" value="1"/>
</dbReference>
<name>A0A1J4K949_9EUKA</name>
<organism evidence="2 3">
    <name type="scientific">Tritrichomonas foetus</name>
    <dbReference type="NCBI Taxonomy" id="1144522"/>
    <lineage>
        <taxon>Eukaryota</taxon>
        <taxon>Metamonada</taxon>
        <taxon>Parabasalia</taxon>
        <taxon>Tritrichomonadida</taxon>
        <taxon>Tritrichomonadidae</taxon>
        <taxon>Tritrichomonas</taxon>
    </lineage>
</organism>
<dbReference type="Gene3D" id="2.60.120.200">
    <property type="match status" value="1"/>
</dbReference>
<reference evidence="2" key="1">
    <citation type="submission" date="2016-10" db="EMBL/GenBank/DDBJ databases">
        <authorList>
            <person name="Benchimol M."/>
            <person name="Almeida L.G."/>
            <person name="Vasconcelos A.T."/>
            <person name="Perreira-Neves A."/>
            <person name="Rosa I.A."/>
            <person name="Tasca T."/>
            <person name="Bogo M.R."/>
            <person name="de Souza W."/>
        </authorList>
    </citation>
    <scope>NUCLEOTIDE SEQUENCE [LARGE SCALE GENOMIC DNA]</scope>
    <source>
        <strain evidence="2">K</strain>
    </source>
</reference>
<dbReference type="SUPFAM" id="SSF49899">
    <property type="entry name" value="Concanavalin A-like lectins/glucanases"/>
    <property type="match status" value="1"/>
</dbReference>
<evidence type="ECO:0000313" key="2">
    <source>
        <dbReference type="EMBL" id="OHT07416.1"/>
    </source>
</evidence>
<dbReference type="InterPro" id="IPR050865">
    <property type="entry name" value="BEACH_Domain"/>
</dbReference>
<gene>
    <name evidence="2" type="ORF">TRFO_24367</name>
</gene>
<dbReference type="InterPro" id="IPR031570">
    <property type="entry name" value="NBEA/BDCP_DUF4704"/>
</dbReference>
<comment type="caution">
    <text evidence="2">The sequence shown here is derived from an EMBL/GenBank/DDBJ whole genome shotgun (WGS) entry which is preliminary data.</text>
</comment>
<dbReference type="Proteomes" id="UP000179807">
    <property type="component" value="Unassembled WGS sequence"/>
</dbReference>
<protein>
    <recommendedName>
        <fullName evidence="1">DUF4704 domain-containing protein</fullName>
    </recommendedName>
</protein>
<dbReference type="VEuPathDB" id="TrichDB:TRFO_24367"/>
<dbReference type="RefSeq" id="XP_068360552.1">
    <property type="nucleotide sequence ID" value="XM_068503712.1"/>
</dbReference>
<dbReference type="PANTHER" id="PTHR13743">
    <property type="entry name" value="BEIGE/BEACH-RELATED"/>
    <property type="match status" value="1"/>
</dbReference>
<dbReference type="InterPro" id="IPR013320">
    <property type="entry name" value="ConA-like_dom_sf"/>
</dbReference>
<accession>A0A1J4K949</accession>